<keyword evidence="4" id="KW-1015">Disulfide bond</keyword>
<dbReference type="PANTHER" id="PTHR15040:SF1">
    <property type="entry name" value="DERMATOPONTIN-LIKE ISOFORM X1"/>
    <property type="match status" value="1"/>
</dbReference>
<reference evidence="6" key="1">
    <citation type="submission" date="2011-07" db="EMBL/GenBank/DDBJ databases">
        <title>Cloning of dermatopontin 2 from the small abalone, Haliotis diversicolor supertexta, and its different response to bacterial infection.</title>
        <authorList>
            <person name="Wang B.Z."/>
            <person name="Zhang Z.P."/>
            <person name="Wang Y.L."/>
            <person name="Jia X.W."/>
            <person name="Zou Z.H."/>
            <person name="Wang S.H."/>
        </authorList>
    </citation>
    <scope>NUCLEOTIDE SEQUENCE</scope>
</reference>
<dbReference type="PANTHER" id="PTHR15040">
    <property type="entry name" value="DERMATOPONTIN-RELATED"/>
    <property type="match status" value="1"/>
</dbReference>
<dbReference type="InterPro" id="IPR026645">
    <property type="entry name" value="Dermatopontin"/>
</dbReference>
<evidence type="ECO:0000313" key="6">
    <source>
        <dbReference type="EMBL" id="ACH48240.2"/>
    </source>
</evidence>
<accession>B5LYM3</accession>
<dbReference type="GO" id="GO:0031012">
    <property type="term" value="C:extracellular matrix"/>
    <property type="evidence" value="ECO:0007669"/>
    <property type="project" value="TreeGrafter"/>
</dbReference>
<protein>
    <submittedName>
        <fullName evidence="6">Dermatopontin 2</fullName>
    </submittedName>
</protein>
<proteinExistence type="evidence at transcript level"/>
<comment type="similarity">
    <text evidence="2">Belongs to the dermatopontin family.</text>
</comment>
<dbReference type="GO" id="GO:0030199">
    <property type="term" value="P:collagen fibril organization"/>
    <property type="evidence" value="ECO:0007669"/>
    <property type="project" value="TreeGrafter"/>
</dbReference>
<dbReference type="GO" id="GO:0005615">
    <property type="term" value="C:extracellular space"/>
    <property type="evidence" value="ECO:0007669"/>
    <property type="project" value="TreeGrafter"/>
</dbReference>
<evidence type="ECO:0000256" key="3">
    <source>
        <dbReference type="ARBA" id="ARBA00022525"/>
    </source>
</evidence>
<evidence type="ECO:0000256" key="1">
    <source>
        <dbReference type="ARBA" id="ARBA00004613"/>
    </source>
</evidence>
<comment type="subcellular location">
    <subcellularLocation>
        <location evidence="1">Secreted</location>
    </subcellularLocation>
</comment>
<dbReference type="AlphaFoldDB" id="B5LYM3"/>
<dbReference type="Pfam" id="PF14704">
    <property type="entry name" value="DERM"/>
    <property type="match status" value="1"/>
</dbReference>
<evidence type="ECO:0000256" key="5">
    <source>
        <dbReference type="SAM" id="SignalP"/>
    </source>
</evidence>
<organism evidence="6">
    <name type="scientific">Haliotis diversicolor supertexta</name>
    <dbReference type="NCBI Taxonomy" id="283615"/>
    <lineage>
        <taxon>Eukaryota</taxon>
        <taxon>Metazoa</taxon>
        <taxon>Spiralia</taxon>
        <taxon>Lophotrochozoa</taxon>
        <taxon>Mollusca</taxon>
        <taxon>Gastropoda</taxon>
        <taxon>Vetigastropoda</taxon>
        <taxon>Lepetellida</taxon>
        <taxon>Haliotoidea</taxon>
        <taxon>Haliotidae</taxon>
        <taxon>Haliotis</taxon>
    </lineage>
</organism>
<feature type="chain" id="PRO_5002834114" evidence="5">
    <location>
        <begin position="19"/>
        <end position="177"/>
    </location>
</feature>
<keyword evidence="5" id="KW-0732">Signal</keyword>
<evidence type="ECO:0000256" key="2">
    <source>
        <dbReference type="ARBA" id="ARBA00008712"/>
    </source>
</evidence>
<sequence>MDLFRTVVLCVLVCHVTAWINQYDQEFNFTCPPDTSLIHVISSHDNHFEDRVWDFKCGAPPQTGVNMSVCDWTDYENEFDQPLTFQCVNDGLMAGVSSIHDNHHEDRRFKFYCCEVADYITADCYFTTYVNNWDEHMDYVVPSGKVMHGIDSYHDNGKEDRRFKFEICDLVGYEKTT</sequence>
<evidence type="ECO:0000256" key="4">
    <source>
        <dbReference type="ARBA" id="ARBA00023157"/>
    </source>
</evidence>
<feature type="signal peptide" evidence="5">
    <location>
        <begin position="1"/>
        <end position="18"/>
    </location>
</feature>
<keyword evidence="3" id="KW-0964">Secreted</keyword>
<name>B5LYM3_HALDV</name>
<dbReference type="EMBL" id="EU924173">
    <property type="protein sequence ID" value="ACH48240.2"/>
    <property type="molecule type" value="mRNA"/>
</dbReference>